<comment type="caution">
    <text evidence="3">The sequence shown here is derived from an EMBL/GenBank/DDBJ whole genome shotgun (WGS) entry which is preliminary data.</text>
</comment>
<evidence type="ECO:0000313" key="3">
    <source>
        <dbReference type="EMBL" id="MBW0469469.1"/>
    </source>
</evidence>
<feature type="signal peptide" evidence="2">
    <location>
        <begin position="1"/>
        <end position="21"/>
    </location>
</feature>
<sequence length="267" mass="30980">MPENRFFWTFTFKLFLKLVSCSKYEGINLNITNEQVIWNALQNHFQHQLMSKYHQHQWSADHKEKHKKMCLRLAHLTKLDFTSFLINHLSWTQIPIVEECCSDYETANKYEEEHPNQPYSKASQQKQCNILKLPWQNSGLDRIMQIIDKLHQPVDDQNPNAPKNSCSRIYNEHQHPIVEPPLIETSSPDRDAASGSNGPTSNITLPFSTHSGQPFVDLDFNTTDDSNDGTFRTMISNYGWDFPWAAPSRGKIILDSQLLLYVKKMPS</sequence>
<accession>A0A9Q3BNV6</accession>
<gene>
    <name evidence="3" type="ORF">O181_009184</name>
</gene>
<evidence type="ECO:0000256" key="2">
    <source>
        <dbReference type="SAM" id="SignalP"/>
    </source>
</evidence>
<reference evidence="3" key="1">
    <citation type="submission" date="2021-03" db="EMBL/GenBank/DDBJ databases">
        <title>Draft genome sequence of rust myrtle Austropuccinia psidii MF-1, a brazilian biotype.</title>
        <authorList>
            <person name="Quecine M.C."/>
            <person name="Pachon D.M.R."/>
            <person name="Bonatelli M.L."/>
            <person name="Correr F.H."/>
            <person name="Franceschini L.M."/>
            <person name="Leite T.F."/>
            <person name="Margarido G.R.A."/>
            <person name="Almeida C.A."/>
            <person name="Ferrarezi J.A."/>
            <person name="Labate C.A."/>
        </authorList>
    </citation>
    <scope>NUCLEOTIDE SEQUENCE</scope>
    <source>
        <strain evidence="3">MF-1</strain>
    </source>
</reference>
<feature type="compositionally biased region" description="Polar residues" evidence="1">
    <location>
        <begin position="194"/>
        <end position="206"/>
    </location>
</feature>
<dbReference type="OrthoDB" id="2507641at2759"/>
<proteinExistence type="predicted"/>
<keyword evidence="4" id="KW-1185">Reference proteome</keyword>
<name>A0A9Q3BNV6_9BASI</name>
<evidence type="ECO:0000256" key="1">
    <source>
        <dbReference type="SAM" id="MobiDB-lite"/>
    </source>
</evidence>
<dbReference type="Proteomes" id="UP000765509">
    <property type="component" value="Unassembled WGS sequence"/>
</dbReference>
<feature type="chain" id="PRO_5040339347" evidence="2">
    <location>
        <begin position="22"/>
        <end position="267"/>
    </location>
</feature>
<feature type="region of interest" description="Disordered" evidence="1">
    <location>
        <begin position="180"/>
        <end position="206"/>
    </location>
</feature>
<evidence type="ECO:0000313" key="4">
    <source>
        <dbReference type="Proteomes" id="UP000765509"/>
    </source>
</evidence>
<organism evidence="3 4">
    <name type="scientific">Austropuccinia psidii MF-1</name>
    <dbReference type="NCBI Taxonomy" id="1389203"/>
    <lineage>
        <taxon>Eukaryota</taxon>
        <taxon>Fungi</taxon>
        <taxon>Dikarya</taxon>
        <taxon>Basidiomycota</taxon>
        <taxon>Pucciniomycotina</taxon>
        <taxon>Pucciniomycetes</taxon>
        <taxon>Pucciniales</taxon>
        <taxon>Sphaerophragmiaceae</taxon>
        <taxon>Austropuccinia</taxon>
    </lineage>
</organism>
<dbReference type="EMBL" id="AVOT02002191">
    <property type="protein sequence ID" value="MBW0469469.1"/>
    <property type="molecule type" value="Genomic_DNA"/>
</dbReference>
<protein>
    <submittedName>
        <fullName evidence="3">Uncharacterized protein</fullName>
    </submittedName>
</protein>
<keyword evidence="2" id="KW-0732">Signal</keyword>
<dbReference type="AlphaFoldDB" id="A0A9Q3BNV6"/>